<dbReference type="AlphaFoldDB" id="A0A2N0H6V8"/>
<dbReference type="Proteomes" id="UP000232587">
    <property type="component" value="Unassembled WGS sequence"/>
</dbReference>
<gene>
    <name evidence="2" type="ORF">B0I00_2218</name>
</gene>
<evidence type="ECO:0000259" key="1">
    <source>
        <dbReference type="PROSITE" id="PS51186"/>
    </source>
</evidence>
<proteinExistence type="predicted"/>
<comment type="caution">
    <text evidence="2">The sequence shown here is derived from an EMBL/GenBank/DDBJ whole genome shotgun (WGS) entry which is preliminary data.</text>
</comment>
<dbReference type="RefSeq" id="WP_100867436.1">
    <property type="nucleotide sequence ID" value="NZ_PHUF01000004.1"/>
</dbReference>
<reference evidence="2 3" key="1">
    <citation type="submission" date="2017-11" db="EMBL/GenBank/DDBJ databases">
        <title>Genomic Encyclopedia of Type Strains, Phase III (KMG-III): the genomes of soil and plant-associated and newly described type strains.</title>
        <authorList>
            <person name="Whitman W."/>
        </authorList>
    </citation>
    <scope>NUCLEOTIDE SEQUENCE [LARGE SCALE GENOMIC DNA]</scope>
    <source>
        <strain evidence="2 3">CGMCC 1.12274</strain>
    </source>
</reference>
<dbReference type="Pfam" id="PF13302">
    <property type="entry name" value="Acetyltransf_3"/>
    <property type="match status" value="1"/>
</dbReference>
<keyword evidence="3" id="KW-1185">Reference proteome</keyword>
<sequence length="205" mass="22111">MARPAEPEIDDTIAHTRLEDGRPVCIRAVRPDDEERLRDGIDRLSQHSRYLRFFSVAPAPPDHVIERLVDVDGHLHLAWGAILSEGPADEAIGVVHAIRSDEAKPRAEFAIGIVDAYHGQGLARMLTAVLLIHCAREGIATLDAQVLAENTRAIGFIRSLGGKRTQTEDGVADFSIAVRPALAAMRASAEPAGLSAVFGAFAAWL</sequence>
<dbReference type="InterPro" id="IPR000182">
    <property type="entry name" value="GNAT_dom"/>
</dbReference>
<dbReference type="PROSITE" id="PS51186">
    <property type="entry name" value="GNAT"/>
    <property type="match status" value="1"/>
</dbReference>
<organism evidence="2 3">
    <name type="scientific">Novosphingobium kunmingense</name>
    <dbReference type="NCBI Taxonomy" id="1211806"/>
    <lineage>
        <taxon>Bacteria</taxon>
        <taxon>Pseudomonadati</taxon>
        <taxon>Pseudomonadota</taxon>
        <taxon>Alphaproteobacteria</taxon>
        <taxon>Sphingomonadales</taxon>
        <taxon>Sphingomonadaceae</taxon>
        <taxon>Novosphingobium</taxon>
    </lineage>
</organism>
<dbReference type="InterPro" id="IPR016181">
    <property type="entry name" value="Acyl_CoA_acyltransferase"/>
</dbReference>
<accession>A0A2N0H6V8</accession>
<keyword evidence="2" id="KW-0808">Transferase</keyword>
<dbReference type="OrthoDB" id="7617982at2"/>
<protein>
    <submittedName>
        <fullName evidence="2">RimJ/RimL family protein N-acetyltransferase</fullName>
    </submittedName>
</protein>
<dbReference type="Gene3D" id="3.40.630.30">
    <property type="match status" value="1"/>
</dbReference>
<feature type="domain" description="N-acetyltransferase" evidence="1">
    <location>
        <begin position="24"/>
        <end position="185"/>
    </location>
</feature>
<dbReference type="SUPFAM" id="SSF55729">
    <property type="entry name" value="Acyl-CoA N-acyltransferases (Nat)"/>
    <property type="match status" value="1"/>
</dbReference>
<evidence type="ECO:0000313" key="3">
    <source>
        <dbReference type="Proteomes" id="UP000232587"/>
    </source>
</evidence>
<name>A0A2N0H6V8_9SPHN</name>
<evidence type="ECO:0000313" key="2">
    <source>
        <dbReference type="EMBL" id="PKB14620.1"/>
    </source>
</evidence>
<dbReference type="EMBL" id="PHUF01000004">
    <property type="protein sequence ID" value="PKB14620.1"/>
    <property type="molecule type" value="Genomic_DNA"/>
</dbReference>
<dbReference type="GO" id="GO:0016747">
    <property type="term" value="F:acyltransferase activity, transferring groups other than amino-acyl groups"/>
    <property type="evidence" value="ECO:0007669"/>
    <property type="project" value="InterPro"/>
</dbReference>